<gene>
    <name evidence="2" type="ORF">H9865_12035</name>
</gene>
<evidence type="ECO:0000259" key="1">
    <source>
        <dbReference type="Pfam" id="PF00535"/>
    </source>
</evidence>
<reference evidence="2" key="2">
    <citation type="submission" date="2021-04" db="EMBL/GenBank/DDBJ databases">
        <authorList>
            <person name="Gilroy R."/>
        </authorList>
    </citation>
    <scope>NUCLEOTIDE SEQUENCE</scope>
    <source>
        <strain evidence="2">2239</strain>
    </source>
</reference>
<dbReference type="Proteomes" id="UP000824193">
    <property type="component" value="Unassembled WGS sequence"/>
</dbReference>
<dbReference type="Pfam" id="PF00535">
    <property type="entry name" value="Glycos_transf_2"/>
    <property type="match status" value="1"/>
</dbReference>
<dbReference type="EC" id="2.4.-.-" evidence="2"/>
<dbReference type="EMBL" id="DXFW01000040">
    <property type="protein sequence ID" value="HIX06807.1"/>
    <property type="molecule type" value="Genomic_DNA"/>
</dbReference>
<accession>A0A9D2AFD9</accession>
<dbReference type="InterPro" id="IPR001173">
    <property type="entry name" value="Glyco_trans_2-like"/>
</dbReference>
<dbReference type="PANTHER" id="PTHR43685">
    <property type="entry name" value="GLYCOSYLTRANSFERASE"/>
    <property type="match status" value="1"/>
</dbReference>
<protein>
    <submittedName>
        <fullName evidence="2">Glycosyltransferase</fullName>
        <ecNumber evidence="2">2.4.-.-</ecNumber>
    </submittedName>
</protein>
<organism evidence="2 3">
    <name type="scientific">Candidatus Allofournierella pullicola</name>
    <dbReference type="NCBI Taxonomy" id="2838596"/>
    <lineage>
        <taxon>Bacteria</taxon>
        <taxon>Bacillati</taxon>
        <taxon>Bacillota</taxon>
        <taxon>Clostridia</taxon>
        <taxon>Eubacteriales</taxon>
        <taxon>Oscillospiraceae</taxon>
        <taxon>Allofournierella</taxon>
    </lineage>
</organism>
<reference evidence="2" key="1">
    <citation type="journal article" date="2021" name="PeerJ">
        <title>Extensive microbial diversity within the chicken gut microbiome revealed by metagenomics and culture.</title>
        <authorList>
            <person name="Gilroy R."/>
            <person name="Ravi A."/>
            <person name="Getino M."/>
            <person name="Pursley I."/>
            <person name="Horton D.L."/>
            <person name="Alikhan N.F."/>
            <person name="Baker D."/>
            <person name="Gharbi K."/>
            <person name="Hall N."/>
            <person name="Watson M."/>
            <person name="Adriaenssens E.M."/>
            <person name="Foster-Nyarko E."/>
            <person name="Jarju S."/>
            <person name="Secka A."/>
            <person name="Antonio M."/>
            <person name="Oren A."/>
            <person name="Chaudhuri R.R."/>
            <person name="La Ragione R."/>
            <person name="Hildebrand F."/>
            <person name="Pallen M.J."/>
        </authorList>
    </citation>
    <scope>NUCLEOTIDE SEQUENCE</scope>
    <source>
        <strain evidence="2">2239</strain>
    </source>
</reference>
<name>A0A9D2AFD9_9FIRM</name>
<dbReference type="GO" id="GO:0016757">
    <property type="term" value="F:glycosyltransferase activity"/>
    <property type="evidence" value="ECO:0007669"/>
    <property type="project" value="UniProtKB-KW"/>
</dbReference>
<dbReference type="PANTHER" id="PTHR43685:SF12">
    <property type="entry name" value="GLYCOSYL TRANSFERASE FAMILY 2"/>
    <property type="match status" value="1"/>
</dbReference>
<dbReference type="SUPFAM" id="SSF53448">
    <property type="entry name" value="Nucleotide-diphospho-sugar transferases"/>
    <property type="match status" value="1"/>
</dbReference>
<proteinExistence type="predicted"/>
<feature type="domain" description="Glycosyltransferase 2-like" evidence="1">
    <location>
        <begin position="7"/>
        <end position="121"/>
    </location>
</feature>
<evidence type="ECO:0000313" key="2">
    <source>
        <dbReference type="EMBL" id="HIX06807.1"/>
    </source>
</evidence>
<dbReference type="InterPro" id="IPR050834">
    <property type="entry name" value="Glycosyltransf_2"/>
</dbReference>
<sequence>MSEVVLSVVVPVYNAAATLEQCAASVLGQAPAAAELILVDDGSADASPALCDQLAAKDSRVRVIHQKNGGASAARNAGLAAAAGRYVQFVDADDWVEPGLYDAALPALEAGADVCFFGVNTLLGDVRETLPSGRMDSLAQLAGNFAYYLVDTGLFAALYNKIFRRACLSGVRFDEALKVNEDLLFCLSALEHCGPAYFIPAAYYVCDNRAEGSLSRRLRTDLLDAEEYTRPAVAAFLAHFGASEAEQQEVLRKRQGGVAAAQCAMLLGRKGTLPFGECRRLFARLLAPAFCRDAVAAWVESCYSGPARLVYGACVRLRLAGALALVRRLRAGS</sequence>
<evidence type="ECO:0000313" key="3">
    <source>
        <dbReference type="Proteomes" id="UP000824193"/>
    </source>
</evidence>
<dbReference type="AlphaFoldDB" id="A0A9D2AFD9"/>
<keyword evidence="2" id="KW-0808">Transferase</keyword>
<dbReference type="Gene3D" id="3.90.550.10">
    <property type="entry name" value="Spore Coat Polysaccharide Biosynthesis Protein SpsA, Chain A"/>
    <property type="match status" value="1"/>
</dbReference>
<dbReference type="InterPro" id="IPR029044">
    <property type="entry name" value="Nucleotide-diphossugar_trans"/>
</dbReference>
<comment type="caution">
    <text evidence="2">The sequence shown here is derived from an EMBL/GenBank/DDBJ whole genome shotgun (WGS) entry which is preliminary data.</text>
</comment>
<keyword evidence="2" id="KW-0328">Glycosyltransferase</keyword>
<dbReference type="CDD" id="cd00761">
    <property type="entry name" value="Glyco_tranf_GTA_type"/>
    <property type="match status" value="1"/>
</dbReference>